<comment type="catalytic activity">
    <reaction evidence="6">
        <text>butan-2-one + hydrogen cyanide = 2-hydroxy-2-methylbutanenitrile</text>
        <dbReference type="Rhea" id="RHEA:77467"/>
        <dbReference type="ChEBI" id="CHEBI:18407"/>
        <dbReference type="ChEBI" id="CHEBI:28398"/>
        <dbReference type="ChEBI" id="CHEBI:60954"/>
    </reaction>
    <physiologicalReaction direction="right-to-left" evidence="6">
        <dbReference type="Rhea" id="RHEA:77469"/>
    </physiologicalReaction>
</comment>
<evidence type="ECO:0000256" key="2">
    <source>
        <dbReference type="ARBA" id="ARBA00050241"/>
    </source>
</evidence>
<proteinExistence type="inferred from homology"/>
<evidence type="ECO:0000256" key="17">
    <source>
        <dbReference type="ARBA" id="ARBA00076040"/>
    </source>
</evidence>
<comment type="catalytic activity">
    <reaction evidence="10">
        <text>3-formylthiophene + hydrogen cyanide = (2S)-2-hydroxy-2-(thiophen-3-yl)acetonitrile</text>
        <dbReference type="Rhea" id="RHEA:77459"/>
        <dbReference type="ChEBI" id="CHEBI:18407"/>
        <dbReference type="ChEBI" id="CHEBI:87611"/>
        <dbReference type="ChEBI" id="CHEBI:197333"/>
    </reaction>
</comment>
<keyword evidence="22" id="KW-1185">Reference proteome</keyword>
<dbReference type="FunFam" id="3.40.50.1820:FF:000051">
    <property type="entry name" value="(S)-hydroxynitrile lyase"/>
    <property type="match status" value="1"/>
</dbReference>
<evidence type="ECO:0000256" key="18">
    <source>
        <dbReference type="ARBA" id="ARBA00078291"/>
    </source>
</evidence>
<dbReference type="Gramene" id="Psat02G0482700-T1">
    <property type="protein sequence ID" value="KAI5439189.1"/>
    <property type="gene ID" value="KIW84_024827"/>
</dbReference>
<evidence type="ECO:0000256" key="10">
    <source>
        <dbReference type="ARBA" id="ARBA00052511"/>
    </source>
</evidence>
<comment type="catalytic activity">
    <reaction evidence="11">
        <text>2,2-dimethylpropanal + hydrogen cyanide = (2S)-2-hydroxy-3,3-dimethylbutanenitrile</text>
        <dbReference type="Rhea" id="RHEA:77407"/>
        <dbReference type="ChEBI" id="CHEBI:18407"/>
        <dbReference type="ChEBI" id="CHEBI:141557"/>
        <dbReference type="ChEBI" id="CHEBI:197355"/>
    </reaction>
</comment>
<evidence type="ECO:0000256" key="7">
    <source>
        <dbReference type="ARBA" id="ARBA00051735"/>
    </source>
</evidence>
<evidence type="ECO:0000256" key="16">
    <source>
        <dbReference type="ARBA" id="ARBA00069221"/>
    </source>
</evidence>
<comment type="catalytic activity">
    <reaction evidence="7">
        <text>a disubstituted aliphatic (S)-hydroxynitrile = a ketone + hydrogen cyanide</text>
        <dbReference type="Rhea" id="RHEA:56592"/>
        <dbReference type="ChEBI" id="CHEBI:17087"/>
        <dbReference type="ChEBI" id="CHEBI:18407"/>
        <dbReference type="ChEBI" id="CHEBI:140597"/>
        <dbReference type="EC" id="4.1.2.47"/>
    </reaction>
</comment>
<feature type="domain" description="AB hydrolase-1" evidence="20">
    <location>
        <begin position="7"/>
        <end position="250"/>
    </location>
</feature>
<dbReference type="Proteomes" id="UP001058974">
    <property type="component" value="Chromosome 2"/>
</dbReference>
<dbReference type="PANTHER" id="PTHR10992:SF1066">
    <property type="entry name" value="METHYL JASMONATE ESTERASE 1"/>
    <property type="match status" value="1"/>
</dbReference>
<evidence type="ECO:0000256" key="3">
    <source>
        <dbReference type="ARBA" id="ARBA00050262"/>
    </source>
</evidence>
<dbReference type="GO" id="GO:0009694">
    <property type="term" value="P:jasmonic acid metabolic process"/>
    <property type="evidence" value="ECO:0007669"/>
    <property type="project" value="TreeGrafter"/>
</dbReference>
<reference evidence="21 22" key="1">
    <citation type="journal article" date="2022" name="Nat. Genet.">
        <title>Improved pea reference genome and pan-genome highlight genomic features and evolutionary characteristics.</title>
        <authorList>
            <person name="Yang T."/>
            <person name="Liu R."/>
            <person name="Luo Y."/>
            <person name="Hu S."/>
            <person name="Wang D."/>
            <person name="Wang C."/>
            <person name="Pandey M.K."/>
            <person name="Ge S."/>
            <person name="Xu Q."/>
            <person name="Li N."/>
            <person name="Li G."/>
            <person name="Huang Y."/>
            <person name="Saxena R.K."/>
            <person name="Ji Y."/>
            <person name="Li M."/>
            <person name="Yan X."/>
            <person name="He Y."/>
            <person name="Liu Y."/>
            <person name="Wang X."/>
            <person name="Xiang C."/>
            <person name="Varshney R.K."/>
            <person name="Ding H."/>
            <person name="Gao S."/>
            <person name="Zong X."/>
        </authorList>
    </citation>
    <scope>NUCLEOTIDE SEQUENCE [LARGE SCALE GENOMIC DNA]</scope>
    <source>
        <strain evidence="21 22">cv. Zhongwan 6</strain>
    </source>
</reference>
<evidence type="ECO:0000256" key="9">
    <source>
        <dbReference type="ARBA" id="ARBA00052033"/>
    </source>
</evidence>
<dbReference type="InterPro" id="IPR029058">
    <property type="entry name" value="AB_hydrolase_fold"/>
</dbReference>
<dbReference type="Pfam" id="PF12697">
    <property type="entry name" value="Abhydrolase_6"/>
    <property type="match status" value="1"/>
</dbReference>
<sequence>MDNKRHFVLVHGACHGAWCWYKVVALLKSSGHKVTALDMAASGIHPKQVHELDSIEDYYEPLVEFVRSLPEEERVILVGHSFGGICISMAMELFPKKIAAAVFVAAFMPSPDLCSTTLLQEYHERLDSSLDTKVIFYDNSDDKPNGSMILGSEFLATKLYQLSPLEDLSLAMILLRPLCTFGDQELLQEKTNVTKDNYGTVAKVYIVCQQDKVIKHDFQLSMIERNPTNDVKVIPDADHMVMFSKPRELFAYLQEIAGTYY</sequence>
<organism evidence="21 22">
    <name type="scientific">Pisum sativum</name>
    <name type="common">Garden pea</name>
    <name type="synonym">Lathyrus oleraceus</name>
    <dbReference type="NCBI Taxonomy" id="3888"/>
    <lineage>
        <taxon>Eukaryota</taxon>
        <taxon>Viridiplantae</taxon>
        <taxon>Streptophyta</taxon>
        <taxon>Embryophyta</taxon>
        <taxon>Tracheophyta</taxon>
        <taxon>Spermatophyta</taxon>
        <taxon>Magnoliopsida</taxon>
        <taxon>eudicotyledons</taxon>
        <taxon>Gunneridae</taxon>
        <taxon>Pentapetalae</taxon>
        <taxon>rosids</taxon>
        <taxon>fabids</taxon>
        <taxon>Fabales</taxon>
        <taxon>Fabaceae</taxon>
        <taxon>Papilionoideae</taxon>
        <taxon>50 kb inversion clade</taxon>
        <taxon>NPAAA clade</taxon>
        <taxon>Hologalegina</taxon>
        <taxon>IRL clade</taxon>
        <taxon>Fabeae</taxon>
        <taxon>Lathyrus</taxon>
    </lineage>
</organism>
<evidence type="ECO:0000256" key="19">
    <source>
        <dbReference type="ARBA" id="ARBA00079794"/>
    </source>
</evidence>
<evidence type="ECO:0000256" key="12">
    <source>
        <dbReference type="ARBA" id="ARBA00052609"/>
    </source>
</evidence>
<gene>
    <name evidence="21" type="ORF">KIW84_024827</name>
</gene>
<dbReference type="Gene3D" id="3.40.50.1820">
    <property type="entry name" value="alpha/beta hydrolase"/>
    <property type="match status" value="1"/>
</dbReference>
<evidence type="ECO:0000256" key="13">
    <source>
        <dbReference type="ARBA" id="ARBA00052826"/>
    </source>
</evidence>
<dbReference type="InterPro" id="IPR000073">
    <property type="entry name" value="AB_hydrolase_1"/>
</dbReference>
<dbReference type="EC" id="4.1.2.47" evidence="15"/>
<evidence type="ECO:0000313" key="21">
    <source>
        <dbReference type="EMBL" id="KAI5439189.1"/>
    </source>
</evidence>
<dbReference type="GO" id="GO:0080030">
    <property type="term" value="F:methyl indole-3-acetate esterase activity"/>
    <property type="evidence" value="ECO:0007669"/>
    <property type="project" value="TreeGrafter"/>
</dbReference>
<comment type="catalytic activity">
    <reaction evidence="13">
        <text>an aromatic (S)-hydroxynitrile = an aromatic aldehyde + hydrogen cyanide</text>
        <dbReference type="Rhea" id="RHEA:54660"/>
        <dbReference type="ChEBI" id="CHEBI:18407"/>
        <dbReference type="ChEBI" id="CHEBI:33855"/>
        <dbReference type="ChEBI" id="CHEBI:138306"/>
        <dbReference type="EC" id="4.1.2.47"/>
    </reaction>
</comment>
<comment type="catalytic activity">
    <reaction evidence="3">
        <text>2-hydroxy-2-methylpropanenitrile = acetone + hydrogen cyanide</text>
        <dbReference type="Rhea" id="RHEA:11932"/>
        <dbReference type="ChEBI" id="CHEBI:15347"/>
        <dbReference type="ChEBI" id="CHEBI:15348"/>
        <dbReference type="ChEBI" id="CHEBI:18407"/>
    </reaction>
    <physiologicalReaction direction="left-to-right" evidence="3">
        <dbReference type="Rhea" id="RHEA:11933"/>
    </physiologicalReaction>
</comment>
<dbReference type="InterPro" id="IPR045889">
    <property type="entry name" value="MES/HNL"/>
</dbReference>
<protein>
    <recommendedName>
        <fullName evidence="16">(S)-hydroxynitrile lyase</fullName>
        <ecNumber evidence="15">4.1.2.47</ecNumber>
    </recommendedName>
    <alternativeName>
        <fullName evidence="17">2-hydroxy-2-methylpropanenitrile lyase</fullName>
    </alternativeName>
    <alternativeName>
        <fullName evidence="18">Acetone cyanohydrin lyase</fullName>
    </alternativeName>
    <alternativeName>
        <fullName evidence="19">Hydroxynitrile lyase</fullName>
    </alternativeName>
</protein>
<comment type="similarity">
    <text evidence="14">Belongs to the AB hydrolase superfamily. Hydroxynitrile lyase family.</text>
</comment>
<evidence type="ECO:0000256" key="11">
    <source>
        <dbReference type="ARBA" id="ARBA00052600"/>
    </source>
</evidence>
<evidence type="ECO:0000256" key="6">
    <source>
        <dbReference type="ARBA" id="ARBA00051647"/>
    </source>
</evidence>
<accession>A0A9D4YIM6</accession>
<evidence type="ECO:0000259" key="20">
    <source>
        <dbReference type="Pfam" id="PF12697"/>
    </source>
</evidence>
<dbReference type="GO" id="GO:0009696">
    <property type="term" value="P:salicylic acid metabolic process"/>
    <property type="evidence" value="ECO:0007669"/>
    <property type="project" value="TreeGrafter"/>
</dbReference>
<dbReference type="GO" id="GO:0080031">
    <property type="term" value="F:methyl salicylate esterase activity"/>
    <property type="evidence" value="ECO:0007669"/>
    <property type="project" value="TreeGrafter"/>
</dbReference>
<comment type="catalytic activity">
    <reaction evidence="8">
        <text>acrolein + hydrogen cyanide = (2S)-2-hydroxybut-3-enenitrile</text>
        <dbReference type="Rhea" id="RHEA:77411"/>
        <dbReference type="ChEBI" id="CHEBI:15368"/>
        <dbReference type="ChEBI" id="CHEBI:18407"/>
        <dbReference type="ChEBI" id="CHEBI:197356"/>
    </reaction>
</comment>
<evidence type="ECO:0000256" key="5">
    <source>
        <dbReference type="ARBA" id="ARBA00050608"/>
    </source>
</evidence>
<evidence type="ECO:0000256" key="14">
    <source>
        <dbReference type="ARBA" id="ARBA00060885"/>
    </source>
</evidence>
<comment type="caution">
    <text evidence="21">The sequence shown here is derived from an EMBL/GenBank/DDBJ whole genome shotgun (WGS) entry which is preliminary data.</text>
</comment>
<comment type="catalytic activity">
    <reaction evidence="5">
        <text>formylthiophene + hydrogen cyanide = (2R)-2-hydroxy-2-(thiophen-2-yl)acetonitrile</text>
        <dbReference type="Rhea" id="RHEA:77455"/>
        <dbReference type="ChEBI" id="CHEBI:18407"/>
        <dbReference type="ChEBI" id="CHEBI:87301"/>
        <dbReference type="ChEBI" id="CHEBI:197332"/>
    </reaction>
</comment>
<dbReference type="GO" id="GO:0047606">
    <property type="term" value="F:(S)-hydroxynitrile lyase activity"/>
    <property type="evidence" value="ECO:0007669"/>
    <property type="project" value="UniProtKB-EC"/>
</dbReference>
<dbReference type="Gramene" id="Psat2g164560.1">
    <property type="protein sequence ID" value="Psat2g164560.1.cds"/>
    <property type="gene ID" value="Psat2g164560"/>
</dbReference>
<dbReference type="SUPFAM" id="SSF53474">
    <property type="entry name" value="alpha/beta-Hydrolases"/>
    <property type="match status" value="1"/>
</dbReference>
<comment type="catalytic activity">
    <reaction evidence="9">
        <text>2-methylpropanal + hydrogen cyanide = (2S)-2-hydroxy-3-methylbutanenitrile</text>
        <dbReference type="Rhea" id="RHEA:77403"/>
        <dbReference type="ChEBI" id="CHEBI:18407"/>
        <dbReference type="ChEBI" id="CHEBI:48943"/>
        <dbReference type="ChEBI" id="CHEBI:197354"/>
    </reaction>
</comment>
<evidence type="ECO:0000313" key="22">
    <source>
        <dbReference type="Proteomes" id="UP001058974"/>
    </source>
</evidence>
<comment type="catalytic activity">
    <reaction evidence="12">
        <text>cyclohexanecarbaldehyde + hydrogen cyanide = (2S)-2-cyclohexyl-2-hydroxyacetonitrile</text>
        <dbReference type="Rhea" id="RHEA:77423"/>
        <dbReference type="ChEBI" id="CHEBI:18407"/>
        <dbReference type="ChEBI" id="CHEBI:197359"/>
        <dbReference type="ChEBI" id="CHEBI:197360"/>
    </reaction>
</comment>
<dbReference type="AlphaFoldDB" id="A0A9D4YIM6"/>
<evidence type="ECO:0000256" key="1">
    <source>
        <dbReference type="ARBA" id="ARBA00050104"/>
    </source>
</evidence>
<comment type="catalytic activity">
    <reaction evidence="2">
        <text>a monosubstituted aliphatic (S)-hydroxynitrile = an aldehyde + hydrogen cyanide</text>
        <dbReference type="Rhea" id="RHEA:56588"/>
        <dbReference type="ChEBI" id="CHEBI:17478"/>
        <dbReference type="ChEBI" id="CHEBI:18407"/>
        <dbReference type="ChEBI" id="CHEBI:140596"/>
        <dbReference type="EC" id="4.1.2.47"/>
    </reaction>
</comment>
<name>A0A9D4YIM6_PEA</name>
<comment type="catalytic activity">
    <reaction evidence="1">
        <text>4-methoxybenzaldehyde + hydrogen cyanide = (2S)-2-hydroxy-2-(4-methoxyphenyl)acetonitrile</text>
        <dbReference type="Rhea" id="RHEA:77447"/>
        <dbReference type="ChEBI" id="CHEBI:18407"/>
        <dbReference type="ChEBI" id="CHEBI:28235"/>
        <dbReference type="ChEBI" id="CHEBI:197328"/>
    </reaction>
</comment>
<evidence type="ECO:0000256" key="4">
    <source>
        <dbReference type="ARBA" id="ARBA00050358"/>
    </source>
</evidence>
<dbReference type="PANTHER" id="PTHR10992">
    <property type="entry name" value="METHYLESTERASE FAMILY MEMBER"/>
    <property type="match status" value="1"/>
</dbReference>
<evidence type="ECO:0000256" key="15">
    <source>
        <dbReference type="ARBA" id="ARBA00066572"/>
    </source>
</evidence>
<comment type="catalytic activity">
    <reaction evidence="4">
        <text>benzaldehyde + hydrogen cyanide = (S)-mandelonitrile</text>
        <dbReference type="Rhea" id="RHEA:77427"/>
        <dbReference type="ChEBI" id="CHEBI:17169"/>
        <dbReference type="ChEBI" id="CHEBI:18407"/>
        <dbReference type="ChEBI" id="CHEBI:36941"/>
    </reaction>
</comment>
<dbReference type="GO" id="GO:0080032">
    <property type="term" value="F:methyl jasmonate esterase activity"/>
    <property type="evidence" value="ECO:0007669"/>
    <property type="project" value="TreeGrafter"/>
</dbReference>
<evidence type="ECO:0000256" key="8">
    <source>
        <dbReference type="ARBA" id="ARBA00051977"/>
    </source>
</evidence>
<dbReference type="EMBL" id="JAMSHJ010000002">
    <property type="protein sequence ID" value="KAI5439189.1"/>
    <property type="molecule type" value="Genomic_DNA"/>
</dbReference>